<proteinExistence type="predicted"/>
<evidence type="ECO:0000313" key="2">
    <source>
        <dbReference type="Proteomes" id="UP000800040"/>
    </source>
</evidence>
<dbReference type="GO" id="GO:0004867">
    <property type="term" value="F:serine-type endopeptidase inhibitor activity"/>
    <property type="evidence" value="ECO:0007669"/>
    <property type="project" value="InterPro"/>
</dbReference>
<dbReference type="EMBL" id="ML975333">
    <property type="protein sequence ID" value="KAF1832668.1"/>
    <property type="molecule type" value="Genomic_DNA"/>
</dbReference>
<organism evidence="1 2">
    <name type="scientific">Decorospora gaudefroyi</name>
    <dbReference type="NCBI Taxonomy" id="184978"/>
    <lineage>
        <taxon>Eukaryota</taxon>
        <taxon>Fungi</taxon>
        <taxon>Dikarya</taxon>
        <taxon>Ascomycota</taxon>
        <taxon>Pezizomycotina</taxon>
        <taxon>Dothideomycetes</taxon>
        <taxon>Pleosporomycetidae</taxon>
        <taxon>Pleosporales</taxon>
        <taxon>Pleosporineae</taxon>
        <taxon>Pleosporaceae</taxon>
        <taxon>Decorospora</taxon>
    </lineage>
</organism>
<gene>
    <name evidence="1" type="ORF">BDW02DRAFT_502462</name>
</gene>
<dbReference type="OrthoDB" id="3439489at2759"/>
<reference evidence="1" key="1">
    <citation type="submission" date="2020-01" db="EMBL/GenBank/DDBJ databases">
        <authorList>
            <consortium name="DOE Joint Genome Institute"/>
            <person name="Haridas S."/>
            <person name="Albert R."/>
            <person name="Binder M."/>
            <person name="Bloem J."/>
            <person name="Labutti K."/>
            <person name="Salamov A."/>
            <person name="Andreopoulos B."/>
            <person name="Baker S.E."/>
            <person name="Barry K."/>
            <person name="Bills G."/>
            <person name="Bluhm B.H."/>
            <person name="Cannon C."/>
            <person name="Castanera R."/>
            <person name="Culley D.E."/>
            <person name="Daum C."/>
            <person name="Ezra D."/>
            <person name="Gonzalez J.B."/>
            <person name="Henrissat B."/>
            <person name="Kuo A."/>
            <person name="Liang C."/>
            <person name="Lipzen A."/>
            <person name="Lutzoni F."/>
            <person name="Magnuson J."/>
            <person name="Mondo S."/>
            <person name="Nolan M."/>
            <person name="Ohm R."/>
            <person name="Pangilinan J."/>
            <person name="Park H.-J."/>
            <person name="Ramirez L."/>
            <person name="Alfaro M."/>
            <person name="Sun H."/>
            <person name="Tritt A."/>
            <person name="Yoshinaga Y."/>
            <person name="Zwiers L.-H."/>
            <person name="Turgeon B.G."/>
            <person name="Goodwin S.B."/>
            <person name="Spatafora J.W."/>
            <person name="Crous P.W."/>
            <person name="Grigoriev I.V."/>
        </authorList>
    </citation>
    <scope>NUCLEOTIDE SEQUENCE</scope>
    <source>
        <strain evidence="1">P77</strain>
    </source>
</reference>
<dbReference type="Proteomes" id="UP000800040">
    <property type="component" value="Unassembled WGS sequence"/>
</dbReference>
<dbReference type="Gene3D" id="2.80.10.50">
    <property type="match status" value="1"/>
</dbReference>
<dbReference type="InterPro" id="IPR031755">
    <property type="entry name" value="Inhibitor_I66"/>
</dbReference>
<dbReference type="AlphaFoldDB" id="A0A6A5K619"/>
<keyword evidence="2" id="KW-1185">Reference proteome</keyword>
<dbReference type="Pfam" id="PF16850">
    <property type="entry name" value="Inhibitor_I66"/>
    <property type="match status" value="1"/>
</dbReference>
<sequence>MDSIPSPFTIEIDGKPIVKVSDGAEDRTHAKTGTDAAVFTLKDSRLQSDEWILARSLAEDRSLLPKKVLWFKADSDAAVHAVTASQEGDSYRLKFADAGLMATDGEVYADLLGGELYPSRMVVYTDLL</sequence>
<name>A0A6A5K619_9PLEO</name>
<accession>A0A6A5K619</accession>
<evidence type="ECO:0000313" key="1">
    <source>
        <dbReference type="EMBL" id="KAF1832668.1"/>
    </source>
</evidence>
<protein>
    <submittedName>
        <fullName evidence="1">Uncharacterized protein</fullName>
    </submittedName>
</protein>